<comment type="similarity">
    <text evidence="1 6">Belongs to the carotenoid oxygenase family.</text>
</comment>
<dbReference type="InterPro" id="IPR004294">
    <property type="entry name" value="Carotenoid_Oase"/>
</dbReference>
<protein>
    <recommendedName>
        <fullName evidence="6">Dioxygenase</fullName>
        <ecNumber evidence="6">1.13.11.-</ecNumber>
    </recommendedName>
</protein>
<evidence type="ECO:0000256" key="4">
    <source>
        <dbReference type="ARBA" id="ARBA00023004"/>
    </source>
</evidence>
<feature type="binding site" evidence="5">
    <location>
        <position position="211"/>
    </location>
    <ligand>
        <name>Fe cation</name>
        <dbReference type="ChEBI" id="CHEBI:24875"/>
        <note>catalytic</note>
    </ligand>
</feature>
<sequence>MALIPESHTPTPSGGPYLANNFRPIEVETTAFDLDVTGHIPEALNGRLLRIGPNPASAPDPARYHWFSGSGMAHGLRLRDGKAEWYRSRYIRDAAVVAALKLPPLGGPGAGLRDGSVNTNFTSFGGKLYAVVEAGSLPVEINYELESVARADFNGALEAGFTGHPKFDPGTGEQHALAYEPGQPVRYISLGQNGRATTKARIDLPHIPLIHDMAFTASFIVIPDLPVTFQPERSEAKFPWLWDERRDARIGLLPRNGDLATIQWFETPRCFVFHFVNAYDDGELTIIDLARHPRMFEHDHNGPNEGAPTLVRWTLDRRSGRLSETVLDDHGNEFPRINDQFGGQPYRFGYTAHWGRDVRFGPAMKHDVMRGTTELHHYGTDRMTLEPIFVRKPDALAEDEGWIMSFVYDAGRNLSDVVILDAQDFAGEPVATIRLPVRVPFGFHGDWIADGDAMAATD</sequence>
<dbReference type="Proteomes" id="UP000075538">
    <property type="component" value="Unassembled WGS sequence"/>
</dbReference>
<keyword evidence="2 5" id="KW-0479">Metal-binding</keyword>
<comment type="caution">
    <text evidence="7">The sequence shown here is derived from an EMBL/GenBank/DDBJ whole genome shotgun (WGS) entry which is preliminary data.</text>
</comment>
<accession>A0A149VGJ0</accession>
<keyword evidence="3 6" id="KW-0560">Oxidoreductase</keyword>
<evidence type="ECO:0000313" key="7">
    <source>
        <dbReference type="EMBL" id="KXV79307.1"/>
    </source>
</evidence>
<evidence type="ECO:0000256" key="5">
    <source>
        <dbReference type="PIRSR" id="PIRSR604294-1"/>
    </source>
</evidence>
<gene>
    <name evidence="7" type="ORF">AD953_02700</name>
</gene>
<dbReference type="PANTHER" id="PTHR10543">
    <property type="entry name" value="BETA-CAROTENE DIOXYGENASE"/>
    <property type="match status" value="1"/>
</dbReference>
<name>A0A149VGJ0_9PROT</name>
<dbReference type="GO" id="GO:0010436">
    <property type="term" value="F:carotenoid dioxygenase activity"/>
    <property type="evidence" value="ECO:0007669"/>
    <property type="project" value="TreeGrafter"/>
</dbReference>
<dbReference type="EMBL" id="LHZZ01000332">
    <property type="protein sequence ID" value="KXV79307.1"/>
    <property type="molecule type" value="Genomic_DNA"/>
</dbReference>
<comment type="cofactor">
    <cofactor evidence="5 6">
        <name>Fe(2+)</name>
        <dbReference type="ChEBI" id="CHEBI:29033"/>
    </cofactor>
    <text evidence="5 6">Binds 1 Fe(2+) ion per subunit.</text>
</comment>
<dbReference type="EC" id="1.13.11.-" evidence="6"/>
<dbReference type="GO" id="GO:0016121">
    <property type="term" value="P:carotene catabolic process"/>
    <property type="evidence" value="ECO:0007669"/>
    <property type="project" value="TreeGrafter"/>
</dbReference>
<keyword evidence="4 5" id="KW-0408">Iron</keyword>
<evidence type="ECO:0000256" key="2">
    <source>
        <dbReference type="ARBA" id="ARBA00022723"/>
    </source>
</evidence>
<dbReference type="PANTHER" id="PTHR10543:SF89">
    <property type="entry name" value="CAROTENOID 9,10(9',10')-CLEAVAGE DIOXYGENASE 1"/>
    <property type="match status" value="1"/>
</dbReference>
<dbReference type="AlphaFoldDB" id="A0A149VGJ0"/>
<proteinExistence type="inferred from homology"/>
<feature type="binding site" evidence="5">
    <location>
        <position position="274"/>
    </location>
    <ligand>
        <name>Fe cation</name>
        <dbReference type="ChEBI" id="CHEBI:24875"/>
        <note>catalytic</note>
    </ligand>
</feature>
<dbReference type="Pfam" id="PF03055">
    <property type="entry name" value="RPE65"/>
    <property type="match status" value="1"/>
</dbReference>
<evidence type="ECO:0000256" key="3">
    <source>
        <dbReference type="ARBA" id="ARBA00023002"/>
    </source>
</evidence>
<keyword evidence="6" id="KW-0223">Dioxygenase</keyword>
<dbReference type="GO" id="GO:0046872">
    <property type="term" value="F:metal ion binding"/>
    <property type="evidence" value="ECO:0007669"/>
    <property type="project" value="UniProtKB-KW"/>
</dbReference>
<dbReference type="PATRIC" id="fig|178901.15.peg.2951"/>
<evidence type="ECO:0000313" key="8">
    <source>
        <dbReference type="Proteomes" id="UP000075538"/>
    </source>
</evidence>
<feature type="binding site" evidence="5">
    <location>
        <position position="164"/>
    </location>
    <ligand>
        <name>Fe cation</name>
        <dbReference type="ChEBI" id="CHEBI:24875"/>
        <note>catalytic</note>
    </ligand>
</feature>
<organism evidence="7 8">
    <name type="scientific">Acetobacter malorum</name>
    <dbReference type="NCBI Taxonomy" id="178901"/>
    <lineage>
        <taxon>Bacteria</taxon>
        <taxon>Pseudomonadati</taxon>
        <taxon>Pseudomonadota</taxon>
        <taxon>Alphaproteobacteria</taxon>
        <taxon>Acetobacterales</taxon>
        <taxon>Acetobacteraceae</taxon>
        <taxon>Acetobacter</taxon>
    </lineage>
</organism>
<feature type="binding site" evidence="5">
    <location>
        <position position="444"/>
    </location>
    <ligand>
        <name>Fe cation</name>
        <dbReference type="ChEBI" id="CHEBI:24875"/>
        <note>catalytic</note>
    </ligand>
</feature>
<evidence type="ECO:0000256" key="1">
    <source>
        <dbReference type="ARBA" id="ARBA00006787"/>
    </source>
</evidence>
<reference evidence="7 8" key="1">
    <citation type="submission" date="2015-06" db="EMBL/GenBank/DDBJ databases">
        <title>Improved classification and identification of acetic acid bacteria using matrix-assisted laser desorption/ionization time-of-flight mass spectrometry; Gluconobacter nephelii and Gluconobacter uchimurae are later heterotypic synonyms of Gluconobacter japonicus and Gluconobacter oxydans, respectively.</title>
        <authorList>
            <person name="Li L."/>
            <person name="Cleenwerck I."/>
            <person name="De Vuyst L."/>
            <person name="Vandamme P."/>
        </authorList>
    </citation>
    <scope>NUCLEOTIDE SEQUENCE [LARGE SCALE GENOMIC DNA]</scope>
    <source>
        <strain evidence="7 8">LMG 1604</strain>
    </source>
</reference>
<evidence type="ECO:0000256" key="6">
    <source>
        <dbReference type="RuleBase" id="RU364048"/>
    </source>
</evidence>